<dbReference type="GeneID" id="36406870"/>
<dbReference type="AlphaFoldDB" id="A0A0P1ALI1"/>
<proteinExistence type="predicted"/>
<dbReference type="EMBL" id="CCYD01000553">
    <property type="protein sequence ID" value="CEG41473.1"/>
    <property type="molecule type" value="Genomic_DNA"/>
</dbReference>
<protein>
    <submittedName>
        <fullName evidence="1">Uncharacterized protein</fullName>
    </submittedName>
</protein>
<dbReference type="Proteomes" id="UP000054928">
    <property type="component" value="Unassembled WGS sequence"/>
</dbReference>
<evidence type="ECO:0000313" key="2">
    <source>
        <dbReference type="Proteomes" id="UP000054928"/>
    </source>
</evidence>
<dbReference type="RefSeq" id="XP_024577842.1">
    <property type="nucleotide sequence ID" value="XM_024727245.1"/>
</dbReference>
<sequence>MPQHTPLRQTTQVPHAAKVKNNIWIVQHPDDDGLDRSYDLFLLFVFATERGVGESKPHECNIHDIPAAILPKTIAI</sequence>
<reference evidence="2" key="1">
    <citation type="submission" date="2014-09" db="EMBL/GenBank/DDBJ databases">
        <authorList>
            <person name="Sharma Rahul"/>
            <person name="Thines Marco"/>
        </authorList>
    </citation>
    <scope>NUCLEOTIDE SEQUENCE [LARGE SCALE GENOMIC DNA]</scope>
</reference>
<accession>A0A0P1ALI1</accession>
<name>A0A0P1ALI1_PLAHL</name>
<evidence type="ECO:0000313" key="1">
    <source>
        <dbReference type="EMBL" id="CEG41473.1"/>
    </source>
</evidence>
<keyword evidence="2" id="KW-1185">Reference proteome</keyword>
<organism evidence="1 2">
    <name type="scientific">Plasmopara halstedii</name>
    <name type="common">Downy mildew of sunflower</name>
    <dbReference type="NCBI Taxonomy" id="4781"/>
    <lineage>
        <taxon>Eukaryota</taxon>
        <taxon>Sar</taxon>
        <taxon>Stramenopiles</taxon>
        <taxon>Oomycota</taxon>
        <taxon>Peronosporomycetes</taxon>
        <taxon>Peronosporales</taxon>
        <taxon>Peronosporaceae</taxon>
        <taxon>Plasmopara</taxon>
    </lineage>
</organism>